<sequence>MKKKKTYGMNIGASSLLIIIVILCLVCFAGLSAVSALADYRLSEKLSARTTAYYEAVSKANLEMARMNQELLAAYEESSSEADYRQKIKESFQDSLTFSYSISDTQALVVSLDPLYPAASSDPLYRITCFEVETVSDLSLDDSLPVFTGN</sequence>
<evidence type="ECO:0000313" key="1">
    <source>
        <dbReference type="EMBL" id="MCU6744401.1"/>
    </source>
</evidence>
<dbReference type="Proteomes" id="UP001652432">
    <property type="component" value="Unassembled WGS sequence"/>
</dbReference>
<protein>
    <recommendedName>
        <fullName evidence="3">Type 4 fimbrial biogenesis protein PilX N-terminal domain-containing protein</fullName>
    </recommendedName>
</protein>
<proteinExistence type="predicted"/>
<organism evidence="1 2">
    <name type="scientific">Suilimivivens aceti</name>
    <dbReference type="NCBI Taxonomy" id="2981774"/>
    <lineage>
        <taxon>Bacteria</taxon>
        <taxon>Bacillati</taxon>
        <taxon>Bacillota</taxon>
        <taxon>Clostridia</taxon>
        <taxon>Lachnospirales</taxon>
        <taxon>Lachnospiraceae</taxon>
        <taxon>Suilimivivens</taxon>
    </lineage>
</organism>
<accession>A0ABT2T3D5</accession>
<reference evidence="1 2" key="1">
    <citation type="journal article" date="2021" name="ISME Commun">
        <title>Automated analysis of genomic sequences facilitates high-throughput and comprehensive description of bacteria.</title>
        <authorList>
            <person name="Hitch T.C.A."/>
        </authorList>
    </citation>
    <scope>NUCLEOTIDE SEQUENCE [LARGE SCALE GENOMIC DNA]</scope>
    <source>
        <strain evidence="1 2">Sanger_18</strain>
    </source>
</reference>
<evidence type="ECO:0000313" key="2">
    <source>
        <dbReference type="Proteomes" id="UP001652432"/>
    </source>
</evidence>
<gene>
    <name evidence="1" type="ORF">OCV77_07815</name>
</gene>
<keyword evidence="2" id="KW-1185">Reference proteome</keyword>
<comment type="caution">
    <text evidence="1">The sequence shown here is derived from an EMBL/GenBank/DDBJ whole genome shotgun (WGS) entry which is preliminary data.</text>
</comment>
<dbReference type="EMBL" id="JAOQKJ010000005">
    <property type="protein sequence ID" value="MCU6744401.1"/>
    <property type="molecule type" value="Genomic_DNA"/>
</dbReference>
<evidence type="ECO:0008006" key="3">
    <source>
        <dbReference type="Google" id="ProtNLM"/>
    </source>
</evidence>
<dbReference type="RefSeq" id="WP_262574453.1">
    <property type="nucleotide sequence ID" value="NZ_JAOQKJ010000005.1"/>
</dbReference>
<name>A0ABT2T3D5_9FIRM</name>